<evidence type="ECO:0000256" key="5">
    <source>
        <dbReference type="ARBA" id="ARBA00023002"/>
    </source>
</evidence>
<evidence type="ECO:0000256" key="10">
    <source>
        <dbReference type="SAM" id="Phobius"/>
    </source>
</evidence>
<organism evidence="11 12">
    <name type="scientific">Zymoseptoria tritici (strain ST99CH_3D7)</name>
    <dbReference type="NCBI Taxonomy" id="1276538"/>
    <lineage>
        <taxon>Eukaryota</taxon>
        <taxon>Fungi</taxon>
        <taxon>Dikarya</taxon>
        <taxon>Ascomycota</taxon>
        <taxon>Pezizomycotina</taxon>
        <taxon>Dothideomycetes</taxon>
        <taxon>Dothideomycetidae</taxon>
        <taxon>Mycosphaerellales</taxon>
        <taxon>Mycosphaerellaceae</taxon>
        <taxon>Zymoseptoria</taxon>
    </lineage>
</organism>
<name>A0A1X7S6M9_ZYMT9</name>
<dbReference type="GO" id="GO:0005506">
    <property type="term" value="F:iron ion binding"/>
    <property type="evidence" value="ECO:0007669"/>
    <property type="project" value="InterPro"/>
</dbReference>
<sequence>MRVLDHLSPLEPMAQYPSQFQSEVFVRLRAQLQPHMPLPSFLSGRGCEGRRSSKQGNAVWNEPVVSRGNEETTTHPLQSFASIQDSAVSVAEYRAGIQLPSTKYTTMHNVALLALLGLAVLGFYKIVASIALKWQNASKARQLGCQDPVVVPGGGVLGLKHLKNMMAADKAQRFPDFMLDRHEMMSKQTGRVCETFRTDLMGQSVFFTSDPENIKAILATQFQDFDLGPVRRAIMGKVLGDGIFIQDGKKWEHSRAMLRPNFVRDQVSDLDMEEVHVKNLLQVMPVKSAGWTDLVNIQTLFFRLTIDASTEFLFGESVLSQVAASKTDGKPNARDETIFSQNFDRSQYHMARQFRFADNYWLYRSSELDQNAKVVNEFVKTYVEAALAAPEKEKSDKYIFSEALAQQTRDPDEIRAQLLNILLAGRDTTASLLSWFFYEMLRNPAVFEKLRGVITETFGTFDEPTDITFATLKSCQYLQYCINETLRVWPVVPGNGRRSNKDTTLPRGGGPDGKSPIFIPAETGIDYSVHVLHRRKDIWGEDAGVFRPERFQGLRPNWTFIPFNAGPRICIGQQFALTEASYVIVRLLQKYDKIEAAPGELDAPALSNLSLTNCPAIPVTLRLHEAE</sequence>
<keyword evidence="4 8" id="KW-0479">Metal-binding</keyword>
<keyword evidence="3 8" id="KW-0349">Heme</keyword>
<keyword evidence="10" id="KW-0812">Transmembrane</keyword>
<dbReference type="PROSITE" id="PS00086">
    <property type="entry name" value="CYTOCHROME_P450"/>
    <property type="match status" value="1"/>
</dbReference>
<gene>
    <name evidence="11" type="ORF">ZT3D7_G10226</name>
</gene>
<evidence type="ECO:0000256" key="4">
    <source>
        <dbReference type="ARBA" id="ARBA00022723"/>
    </source>
</evidence>
<dbReference type="Proteomes" id="UP000215127">
    <property type="component" value="Chromosome 11"/>
</dbReference>
<evidence type="ECO:0008006" key="13">
    <source>
        <dbReference type="Google" id="ProtNLM"/>
    </source>
</evidence>
<keyword evidence="10" id="KW-0472">Membrane</keyword>
<evidence type="ECO:0000256" key="3">
    <source>
        <dbReference type="ARBA" id="ARBA00022617"/>
    </source>
</evidence>
<comment type="cofactor">
    <cofactor evidence="1">
        <name>heme</name>
        <dbReference type="ChEBI" id="CHEBI:30413"/>
    </cofactor>
</comment>
<keyword evidence="10" id="KW-1133">Transmembrane helix</keyword>
<feature type="transmembrane region" description="Helical" evidence="10">
    <location>
        <begin position="110"/>
        <end position="132"/>
    </location>
</feature>
<evidence type="ECO:0000256" key="2">
    <source>
        <dbReference type="ARBA" id="ARBA00010617"/>
    </source>
</evidence>
<protein>
    <recommendedName>
        <fullName evidence="13">Cytochrome P450</fullName>
    </recommendedName>
</protein>
<dbReference type="EMBL" id="LT853702">
    <property type="protein sequence ID" value="SMQ55071.1"/>
    <property type="molecule type" value="Genomic_DNA"/>
</dbReference>
<evidence type="ECO:0000256" key="8">
    <source>
        <dbReference type="RuleBase" id="RU000461"/>
    </source>
</evidence>
<keyword evidence="7 8" id="KW-0503">Monooxygenase</keyword>
<keyword evidence="5 8" id="KW-0560">Oxidoreductase</keyword>
<keyword evidence="6 8" id="KW-0408">Iron</keyword>
<dbReference type="PANTHER" id="PTHR24287:SF1">
    <property type="entry name" value="P450, PUTATIVE (EUROFUNG)-RELATED"/>
    <property type="match status" value="1"/>
</dbReference>
<evidence type="ECO:0000256" key="6">
    <source>
        <dbReference type="ARBA" id="ARBA00023004"/>
    </source>
</evidence>
<dbReference type="PANTHER" id="PTHR24287">
    <property type="entry name" value="P450, PUTATIVE (EUROFUNG)-RELATED"/>
    <property type="match status" value="1"/>
</dbReference>
<dbReference type="PRINTS" id="PR01239">
    <property type="entry name" value="EP450IICYP52"/>
</dbReference>
<evidence type="ECO:0000256" key="9">
    <source>
        <dbReference type="SAM" id="MobiDB-lite"/>
    </source>
</evidence>
<dbReference type="PRINTS" id="PR00385">
    <property type="entry name" value="P450"/>
</dbReference>
<dbReference type="InterPro" id="IPR036396">
    <property type="entry name" value="Cyt_P450_sf"/>
</dbReference>
<dbReference type="InterPro" id="IPR001128">
    <property type="entry name" value="Cyt_P450"/>
</dbReference>
<dbReference type="InterPro" id="IPR002974">
    <property type="entry name" value="Cyt_P450_E_CYP52_ascomycetes"/>
</dbReference>
<evidence type="ECO:0000313" key="12">
    <source>
        <dbReference type="Proteomes" id="UP000215127"/>
    </source>
</evidence>
<dbReference type="CDD" id="cd11063">
    <property type="entry name" value="CYP52"/>
    <property type="match status" value="1"/>
</dbReference>
<dbReference type="GO" id="GO:0016712">
    <property type="term" value="F:oxidoreductase activity, acting on paired donors, with incorporation or reduction of molecular oxygen, reduced flavin or flavoprotein as one donor, and incorporation of one atom of oxygen"/>
    <property type="evidence" value="ECO:0007669"/>
    <property type="project" value="InterPro"/>
</dbReference>
<evidence type="ECO:0000256" key="1">
    <source>
        <dbReference type="ARBA" id="ARBA00001971"/>
    </source>
</evidence>
<dbReference type="GO" id="GO:0020037">
    <property type="term" value="F:heme binding"/>
    <property type="evidence" value="ECO:0007669"/>
    <property type="project" value="InterPro"/>
</dbReference>
<evidence type="ECO:0000313" key="11">
    <source>
        <dbReference type="EMBL" id="SMQ55071.1"/>
    </source>
</evidence>
<reference evidence="11 12" key="1">
    <citation type="submission" date="2016-06" db="EMBL/GenBank/DDBJ databases">
        <authorList>
            <person name="Kjaerup R.B."/>
            <person name="Dalgaard T.S."/>
            <person name="Juul-Madsen H.R."/>
        </authorList>
    </citation>
    <scope>NUCLEOTIDE SEQUENCE [LARGE SCALE GENOMIC DNA]</scope>
</reference>
<dbReference type="Gene3D" id="1.10.630.10">
    <property type="entry name" value="Cytochrome P450"/>
    <property type="match status" value="1"/>
</dbReference>
<comment type="similarity">
    <text evidence="2 8">Belongs to the cytochrome P450 family.</text>
</comment>
<keyword evidence="12" id="KW-1185">Reference proteome</keyword>
<dbReference type="Pfam" id="PF00067">
    <property type="entry name" value="p450"/>
    <property type="match status" value="1"/>
</dbReference>
<dbReference type="SUPFAM" id="SSF48264">
    <property type="entry name" value="Cytochrome P450"/>
    <property type="match status" value="1"/>
</dbReference>
<proteinExistence type="inferred from homology"/>
<dbReference type="STRING" id="1276538.A0A1X7S6M9"/>
<feature type="region of interest" description="Disordered" evidence="9">
    <location>
        <begin position="43"/>
        <end position="73"/>
    </location>
</feature>
<dbReference type="InterPro" id="IPR017972">
    <property type="entry name" value="Cyt_P450_CS"/>
</dbReference>
<accession>A0A1X7S6M9</accession>
<dbReference type="InterPro" id="IPR047146">
    <property type="entry name" value="Cyt_P450_E_CYP52_fungi"/>
</dbReference>
<dbReference type="AlphaFoldDB" id="A0A1X7S6M9"/>
<evidence type="ECO:0000256" key="7">
    <source>
        <dbReference type="ARBA" id="ARBA00023033"/>
    </source>
</evidence>